<proteinExistence type="predicted"/>
<reference evidence="2 3" key="1">
    <citation type="submission" date="2024-02" db="EMBL/GenBank/DDBJ databases">
        <title>A nitrogen-fixing paenibacillus bacterium.</title>
        <authorList>
            <person name="Zhang W.L."/>
            <person name="Chen S.F."/>
        </authorList>
    </citation>
    <scope>NUCLEOTIDE SEQUENCE [LARGE SCALE GENOMIC DNA]</scope>
    <source>
        <strain evidence="2 3">M1</strain>
    </source>
</reference>
<keyword evidence="3" id="KW-1185">Reference proteome</keyword>
<gene>
    <name evidence="2" type="ORF">V3851_17870</name>
</gene>
<feature type="signal peptide" evidence="1">
    <location>
        <begin position="1"/>
        <end position="25"/>
    </location>
</feature>
<feature type="chain" id="PRO_5045373248" evidence="1">
    <location>
        <begin position="26"/>
        <end position="424"/>
    </location>
</feature>
<evidence type="ECO:0000256" key="1">
    <source>
        <dbReference type="SAM" id="SignalP"/>
    </source>
</evidence>
<dbReference type="RefSeq" id="WP_331847915.1">
    <property type="nucleotide sequence ID" value="NZ_JAZHPZ010000009.1"/>
</dbReference>
<name>A0ABU7VVA8_9BACL</name>
<evidence type="ECO:0000313" key="2">
    <source>
        <dbReference type="EMBL" id="MEF2967701.1"/>
    </source>
</evidence>
<keyword evidence="1" id="KW-0732">Signal</keyword>
<organism evidence="2 3">
    <name type="scientific">Paenibacillus haidiansis</name>
    <dbReference type="NCBI Taxonomy" id="1574488"/>
    <lineage>
        <taxon>Bacteria</taxon>
        <taxon>Bacillati</taxon>
        <taxon>Bacillota</taxon>
        <taxon>Bacilli</taxon>
        <taxon>Bacillales</taxon>
        <taxon>Paenibacillaceae</taxon>
        <taxon>Paenibacillus</taxon>
    </lineage>
</organism>
<dbReference type="Proteomes" id="UP001306950">
    <property type="component" value="Unassembled WGS sequence"/>
</dbReference>
<protein>
    <submittedName>
        <fullName evidence="2">Peptidase</fullName>
    </submittedName>
</protein>
<sequence length="424" mass="44778">MKKMNKAIAAASLLAMAAIPTAAFAQNLNVTPLPAASSDTALVQDQVKVVPGTLGLITDFVNDQSGKFITVTGRGLAPADQSEIILSITKDTKIVDAKGNKVALQTIIDEKKAVKAFYGPNITKSLPARGTALTLVVQDTSFTAVDGTVSEVRDNGIFVKGTNVYSGFEDSIVLHFADTTKLVDRNGQSVAAADIQTGATVRAFYGPAVMMSFPAQATASYVIVDTENAVAPNEEAPGTNGVIAKLSDNLITVIGNPLEQGGMNYIHLTVDDKTEIVDESGAALTKDALKSDARIKAYYPEMMTMIYPPRSHADKIVVLKEELPKIEGTVQASDLASDGKVYINVGSDASTDNDVILNISDETVIIPSLGQDTALQPGMKIVAYHSPIMTRSLPGMTHAEFIIASDIVADDPTPVTIEKVQPAL</sequence>
<dbReference type="EMBL" id="JAZHPZ010000009">
    <property type="protein sequence ID" value="MEF2967701.1"/>
    <property type="molecule type" value="Genomic_DNA"/>
</dbReference>
<evidence type="ECO:0000313" key="3">
    <source>
        <dbReference type="Proteomes" id="UP001306950"/>
    </source>
</evidence>
<accession>A0ABU7VVA8</accession>
<comment type="caution">
    <text evidence="2">The sequence shown here is derived from an EMBL/GenBank/DDBJ whole genome shotgun (WGS) entry which is preliminary data.</text>
</comment>